<reference evidence="4" key="1">
    <citation type="submission" date="2022-11" db="EMBL/GenBank/DDBJ databases">
        <title>Centuries of genome instability and evolution in soft-shell clam transmissible cancer (bioRxiv).</title>
        <authorList>
            <person name="Hart S.F.M."/>
            <person name="Yonemitsu M.A."/>
            <person name="Giersch R.M."/>
            <person name="Beal B.F."/>
            <person name="Arriagada G."/>
            <person name="Davis B.W."/>
            <person name="Ostrander E.A."/>
            <person name="Goff S.P."/>
            <person name="Metzger M.J."/>
        </authorList>
    </citation>
    <scope>NUCLEOTIDE SEQUENCE</scope>
    <source>
        <strain evidence="4">MELC-2E11</strain>
        <tissue evidence="4">Siphon/mantle</tissue>
    </source>
</reference>
<dbReference type="Pfam" id="PF13516">
    <property type="entry name" value="LRR_6"/>
    <property type="match status" value="2"/>
</dbReference>
<evidence type="ECO:0000259" key="3">
    <source>
        <dbReference type="PROSITE" id="PS50181"/>
    </source>
</evidence>
<dbReference type="Pfam" id="PF25372">
    <property type="entry name" value="DUF7885"/>
    <property type="match status" value="1"/>
</dbReference>
<dbReference type="CDD" id="cd22120">
    <property type="entry name" value="F-box_FBXL7"/>
    <property type="match status" value="1"/>
</dbReference>
<proteinExistence type="predicted"/>
<sequence>MKYPGFLEIDPLIAEHNHDSSSGIASDVTSSHNQSTTRMSTFKGDSSSVSSADHRFSDSSFDRQFSDSSLSTDRPYVKKRQGDGKFPWAYTHGAKVAQQNKANRERVPLSSDSSSVNSDYPTPVIHTTQPPSYEYHMQLQKQKHFIHNNYEVQDTDRLMLTSSKVKYKVRPSPFDLMTDDVIVKIFSSLPTDQLCRCSCVSQRWYRLAWDPLLWKKIAINSESVHIDHALRYLTKRLSYNTPTVCVIVERINLNGCEKLTDKGLHAIAKSCPELRHLEIQGCANVTNAALFEVVSYCVNLEYLDVTGCPCVTCIRLTDKLLAQATAPHLRQIYLRYLDLTDCSALDDAGLVTVSSYCTQLQYLFLRRCVRIGDQGVEAVCNNCSNLRELSVSDCKRLTDYGASEISKLSENLRYLSVAKCEKVSDVAIIQIARGCRKLRYLNVRGCEAVSDDSLDTIARNLTRLKSLDIGKCDITDEGLVALGYCSQLRKLSVKSCDAITDLGIVTIAQHCHKLQQLNIQDCHVTLEAYRTVKKHCKRCLIEHTNPGFC</sequence>
<dbReference type="InterPro" id="IPR001810">
    <property type="entry name" value="F-box_dom"/>
</dbReference>
<dbReference type="EMBL" id="CP111016">
    <property type="protein sequence ID" value="WAR06477.1"/>
    <property type="molecule type" value="Genomic_DNA"/>
</dbReference>
<evidence type="ECO:0000313" key="5">
    <source>
        <dbReference type="Proteomes" id="UP001164746"/>
    </source>
</evidence>
<evidence type="ECO:0000256" key="2">
    <source>
        <dbReference type="SAM" id="MobiDB-lite"/>
    </source>
</evidence>
<keyword evidence="5" id="KW-1185">Reference proteome</keyword>
<feature type="compositionally biased region" description="Basic and acidic residues" evidence="2">
    <location>
        <begin position="52"/>
        <end position="65"/>
    </location>
</feature>
<organism evidence="4 5">
    <name type="scientific">Mya arenaria</name>
    <name type="common">Soft-shell clam</name>
    <dbReference type="NCBI Taxonomy" id="6604"/>
    <lineage>
        <taxon>Eukaryota</taxon>
        <taxon>Metazoa</taxon>
        <taxon>Spiralia</taxon>
        <taxon>Lophotrochozoa</taxon>
        <taxon>Mollusca</taxon>
        <taxon>Bivalvia</taxon>
        <taxon>Autobranchia</taxon>
        <taxon>Heteroconchia</taxon>
        <taxon>Euheterodonta</taxon>
        <taxon>Imparidentia</taxon>
        <taxon>Neoheterodontei</taxon>
        <taxon>Myida</taxon>
        <taxon>Myoidea</taxon>
        <taxon>Myidae</taxon>
        <taxon>Mya</taxon>
    </lineage>
</organism>
<dbReference type="PANTHER" id="PTHR13318">
    <property type="entry name" value="PARTNER OF PAIRED, ISOFORM B-RELATED"/>
    <property type="match status" value="1"/>
</dbReference>
<name>A0ABY7ECF0_MYAAR</name>
<gene>
    <name evidence="4" type="ORF">MAR_021846</name>
</gene>
<dbReference type="PROSITE" id="PS50181">
    <property type="entry name" value="FBOX"/>
    <property type="match status" value="1"/>
</dbReference>
<feature type="compositionally biased region" description="Low complexity" evidence="2">
    <location>
        <begin position="110"/>
        <end position="119"/>
    </location>
</feature>
<protein>
    <submittedName>
        <fullName evidence="4">FBXL7-like protein</fullName>
    </submittedName>
</protein>
<dbReference type="Gene3D" id="3.80.10.10">
    <property type="entry name" value="Ribonuclease Inhibitor"/>
    <property type="match status" value="2"/>
</dbReference>
<dbReference type="InterPro" id="IPR036047">
    <property type="entry name" value="F-box-like_dom_sf"/>
</dbReference>
<dbReference type="Gene3D" id="1.20.1280.50">
    <property type="match status" value="1"/>
</dbReference>
<evidence type="ECO:0000313" key="4">
    <source>
        <dbReference type="EMBL" id="WAR06477.1"/>
    </source>
</evidence>
<evidence type="ECO:0000256" key="1">
    <source>
        <dbReference type="ARBA" id="ARBA00022786"/>
    </source>
</evidence>
<dbReference type="InterPro" id="IPR006553">
    <property type="entry name" value="Leu-rich_rpt_Cys-con_subtyp"/>
</dbReference>
<feature type="region of interest" description="Disordered" evidence="2">
    <location>
        <begin position="95"/>
        <end position="123"/>
    </location>
</feature>
<accession>A0ABY7ECF0</accession>
<feature type="compositionally biased region" description="Polar residues" evidence="2">
    <location>
        <begin position="20"/>
        <end position="44"/>
    </location>
</feature>
<dbReference type="SUPFAM" id="SSF81383">
    <property type="entry name" value="F-box domain"/>
    <property type="match status" value="1"/>
</dbReference>
<dbReference type="SMART" id="SM00367">
    <property type="entry name" value="LRR_CC"/>
    <property type="match status" value="11"/>
</dbReference>
<dbReference type="Pfam" id="PF12937">
    <property type="entry name" value="F-box-like"/>
    <property type="match status" value="1"/>
</dbReference>
<keyword evidence="1" id="KW-0833">Ubl conjugation pathway</keyword>
<feature type="region of interest" description="Disordered" evidence="2">
    <location>
        <begin position="18"/>
        <end position="79"/>
    </location>
</feature>
<dbReference type="SMART" id="SM00256">
    <property type="entry name" value="FBOX"/>
    <property type="match status" value="1"/>
</dbReference>
<feature type="domain" description="F-box" evidence="3">
    <location>
        <begin position="171"/>
        <end position="217"/>
    </location>
</feature>
<dbReference type="Proteomes" id="UP001164746">
    <property type="component" value="Chromosome 5"/>
</dbReference>
<dbReference type="InterPro" id="IPR057207">
    <property type="entry name" value="FBXL15_LRR"/>
</dbReference>
<dbReference type="InterPro" id="IPR032675">
    <property type="entry name" value="LRR_dom_sf"/>
</dbReference>
<dbReference type="SUPFAM" id="SSF52047">
    <property type="entry name" value="RNI-like"/>
    <property type="match status" value="1"/>
</dbReference>
<dbReference type="InterPro" id="IPR001611">
    <property type="entry name" value="Leu-rich_rpt"/>
</dbReference>